<dbReference type="InterPro" id="IPR039661">
    <property type="entry name" value="ELP3"/>
</dbReference>
<dbReference type="GO" id="GO:0033588">
    <property type="term" value="C:elongator holoenzyme complex"/>
    <property type="evidence" value="ECO:0007669"/>
    <property type="project" value="TreeGrafter"/>
</dbReference>
<gene>
    <name evidence="17" type="ORF">G4Y79_23890</name>
</gene>
<dbReference type="SMART" id="SM00729">
    <property type="entry name" value="Elp3"/>
    <property type="match status" value="1"/>
</dbReference>
<comment type="pathway">
    <text evidence="2">tRNA modification.</text>
</comment>
<organism evidence="17 18">
    <name type="scientific">Phototrophicus methaneseepsis</name>
    <dbReference type="NCBI Taxonomy" id="2710758"/>
    <lineage>
        <taxon>Bacteria</taxon>
        <taxon>Bacillati</taxon>
        <taxon>Chloroflexota</taxon>
        <taxon>Candidatus Thermofontia</taxon>
        <taxon>Phototrophicales</taxon>
        <taxon>Phototrophicaceae</taxon>
        <taxon>Phototrophicus</taxon>
    </lineage>
</organism>
<keyword evidence="5" id="KW-0820">tRNA-binding</keyword>
<keyword evidence="9" id="KW-0479">Metal-binding</keyword>
<dbReference type="Pfam" id="PF16199">
    <property type="entry name" value="Radical_SAM_C"/>
    <property type="match status" value="1"/>
</dbReference>
<dbReference type="NCBIfam" id="TIGR01211">
    <property type="entry name" value="ELP3"/>
    <property type="match status" value="1"/>
</dbReference>
<dbReference type="KEGG" id="pmet:G4Y79_23890"/>
<dbReference type="PROSITE" id="PS51186">
    <property type="entry name" value="GNAT"/>
    <property type="match status" value="1"/>
</dbReference>
<evidence type="ECO:0000313" key="18">
    <source>
        <dbReference type="Proteomes" id="UP000594468"/>
    </source>
</evidence>
<dbReference type="InterPro" id="IPR006638">
    <property type="entry name" value="Elp3/MiaA/NifB-like_rSAM"/>
</dbReference>
<dbReference type="GO" id="GO:0046872">
    <property type="term" value="F:metal ion binding"/>
    <property type="evidence" value="ECO:0007669"/>
    <property type="project" value="UniProtKB-KW"/>
</dbReference>
<keyword evidence="12" id="KW-0411">Iron-sulfur</keyword>
<dbReference type="Proteomes" id="UP000594468">
    <property type="component" value="Chromosome"/>
</dbReference>
<evidence type="ECO:0000313" key="17">
    <source>
        <dbReference type="EMBL" id="QPC82689.1"/>
    </source>
</evidence>
<dbReference type="InterPro" id="IPR000182">
    <property type="entry name" value="GNAT_dom"/>
</dbReference>
<dbReference type="GO" id="GO:0106261">
    <property type="term" value="F:tRNA uridine(34) acetyltransferase activity"/>
    <property type="evidence" value="ECO:0007669"/>
    <property type="project" value="UniProtKB-EC"/>
</dbReference>
<dbReference type="RefSeq" id="WP_195170758.1">
    <property type="nucleotide sequence ID" value="NZ_CP062983.1"/>
</dbReference>
<dbReference type="CDD" id="cd01335">
    <property type="entry name" value="Radical_SAM"/>
    <property type="match status" value="1"/>
</dbReference>
<keyword evidence="4" id="KW-0004">4Fe-4S</keyword>
<keyword evidence="13" id="KW-0012">Acyltransferase</keyword>
<dbReference type="InterPro" id="IPR058240">
    <property type="entry name" value="rSAM_sf"/>
</dbReference>
<evidence type="ECO:0000256" key="1">
    <source>
        <dbReference type="ARBA" id="ARBA00001966"/>
    </source>
</evidence>
<evidence type="ECO:0000256" key="9">
    <source>
        <dbReference type="ARBA" id="ARBA00022723"/>
    </source>
</evidence>
<keyword evidence="11" id="KW-0408">Iron</keyword>
<dbReference type="InterPro" id="IPR034687">
    <property type="entry name" value="ELP3-like"/>
</dbReference>
<keyword evidence="10" id="KW-0694">RNA-binding</keyword>
<name>A0A7S8E971_9CHLR</name>
<evidence type="ECO:0000256" key="14">
    <source>
        <dbReference type="ARBA" id="ARBA00044771"/>
    </source>
</evidence>
<dbReference type="PANTHER" id="PTHR11135:SF2">
    <property type="entry name" value="ELONGATOR COMPLEX PROTEIN 3"/>
    <property type="match status" value="1"/>
</dbReference>
<dbReference type="SUPFAM" id="SSF102114">
    <property type="entry name" value="Radical SAM enzymes"/>
    <property type="match status" value="1"/>
</dbReference>
<dbReference type="PANTHER" id="PTHR11135">
    <property type="entry name" value="HISTONE ACETYLTRANSFERASE-RELATED"/>
    <property type="match status" value="1"/>
</dbReference>
<dbReference type="SFLD" id="SFLDS00029">
    <property type="entry name" value="Radical_SAM"/>
    <property type="match status" value="1"/>
</dbReference>
<keyword evidence="7" id="KW-0949">S-adenosyl-L-methionine</keyword>
<evidence type="ECO:0000256" key="13">
    <source>
        <dbReference type="ARBA" id="ARBA00023315"/>
    </source>
</evidence>
<comment type="cofactor">
    <cofactor evidence="1">
        <name>[4Fe-4S] cluster</name>
        <dbReference type="ChEBI" id="CHEBI:49883"/>
    </cofactor>
</comment>
<reference evidence="17 18" key="1">
    <citation type="submission" date="2020-02" db="EMBL/GenBank/DDBJ databases">
        <authorList>
            <person name="Zheng R.K."/>
            <person name="Sun C.M."/>
        </authorList>
    </citation>
    <scope>NUCLEOTIDE SEQUENCE [LARGE SCALE GENOMIC DNA]</scope>
    <source>
        <strain evidence="18">rifampicinis</strain>
    </source>
</reference>
<keyword evidence="6" id="KW-0808">Transferase</keyword>
<evidence type="ECO:0000256" key="8">
    <source>
        <dbReference type="ARBA" id="ARBA00022694"/>
    </source>
</evidence>
<sequence>MPSKFDFDPHAHREQVIAILREVLSAPDRLAHGDFERILREYPMPAGEGMYSRPQLIQSYRTFAGEDGLPEYSDEQLFKLRRKPMRTISGVTPVTVLTKPFPCPGECIFCPNDVRMPKSYLSDEPGAQRAEQNSFDPYLQTYTRVLTYFNMGHPTDKIEVIILGGTWSFYPETFQIWFVKRIFDALHDFGKGIDRRQEVWDALEAGSQFYPEHNTSNVQIVGAQQTYNKVVQQVYANEMHRSRELVKDIATGAIERSPIDEYATWDELEAAHTENETADCRVVGLVVETRPDHISAEEVLRIRRLGCTKVQIGFQSLNDDVLRKNRRGHTVEATRRAVKLLRQAGFKIHAHWMPNLYGSDPEADIEDYRKMFGDPDFRPDELKVYPCSLIESAELMQYYQRGDWQPYTHEELLHTLVECFKMTPEYCRLTRVIRDIPSTDIVDGNQLTNFRQIVDQTLAKQGERSMDIRAREVRHKTIAPDALHLDEVWYGSSSSEEVFLQFITEDREIAGFLRLCLPFADEAPLHPELADAAIIREVHVYGQSLGIGESETGRAQHAGLGTALIERAVELATERGYGRLAVISAIGTRGYYRKRGFEDGVLYQVRAL</sequence>
<dbReference type="Pfam" id="PF04055">
    <property type="entry name" value="Radical_SAM"/>
    <property type="match status" value="1"/>
</dbReference>
<dbReference type="Gene3D" id="3.40.630.30">
    <property type="match status" value="1"/>
</dbReference>
<dbReference type="Gene3D" id="3.80.30.20">
    <property type="entry name" value="tm_1862 like domain"/>
    <property type="match status" value="1"/>
</dbReference>
<evidence type="ECO:0000256" key="3">
    <source>
        <dbReference type="ARBA" id="ARBA00005494"/>
    </source>
</evidence>
<evidence type="ECO:0000256" key="4">
    <source>
        <dbReference type="ARBA" id="ARBA00022485"/>
    </source>
</evidence>
<dbReference type="InterPro" id="IPR007197">
    <property type="entry name" value="rSAM"/>
</dbReference>
<evidence type="ECO:0000256" key="5">
    <source>
        <dbReference type="ARBA" id="ARBA00022555"/>
    </source>
</evidence>
<dbReference type="InterPro" id="IPR032432">
    <property type="entry name" value="Radical_SAM_C"/>
</dbReference>
<comment type="catalytic activity">
    <reaction evidence="15">
        <text>uridine(34) in tRNA + acetyl-CoA + S-adenosyl-L-methionine + H2O = 5-(carboxymethyl)uridine(34) in tRNA + 5'-deoxyadenosine + L-methionine + CoA + 2 H(+)</text>
        <dbReference type="Rhea" id="RHEA:61020"/>
        <dbReference type="Rhea" id="RHEA-COMP:10407"/>
        <dbReference type="Rhea" id="RHEA-COMP:11727"/>
        <dbReference type="ChEBI" id="CHEBI:15377"/>
        <dbReference type="ChEBI" id="CHEBI:15378"/>
        <dbReference type="ChEBI" id="CHEBI:17319"/>
        <dbReference type="ChEBI" id="CHEBI:57287"/>
        <dbReference type="ChEBI" id="CHEBI:57288"/>
        <dbReference type="ChEBI" id="CHEBI:57844"/>
        <dbReference type="ChEBI" id="CHEBI:59789"/>
        <dbReference type="ChEBI" id="CHEBI:65315"/>
        <dbReference type="ChEBI" id="CHEBI:74882"/>
        <dbReference type="EC" id="2.3.1.311"/>
    </reaction>
    <physiologicalReaction direction="left-to-right" evidence="15">
        <dbReference type="Rhea" id="RHEA:61021"/>
    </physiologicalReaction>
</comment>
<evidence type="ECO:0000259" key="16">
    <source>
        <dbReference type="PROSITE" id="PS51186"/>
    </source>
</evidence>
<dbReference type="EMBL" id="CP062983">
    <property type="protein sequence ID" value="QPC82689.1"/>
    <property type="molecule type" value="Genomic_DNA"/>
</dbReference>
<dbReference type="GO" id="GO:0005737">
    <property type="term" value="C:cytoplasm"/>
    <property type="evidence" value="ECO:0007669"/>
    <property type="project" value="TreeGrafter"/>
</dbReference>
<dbReference type="SFLD" id="SFLDG01086">
    <property type="entry name" value="elongater_protein-like"/>
    <property type="match status" value="1"/>
</dbReference>
<dbReference type="AlphaFoldDB" id="A0A7S8E971"/>
<evidence type="ECO:0000256" key="10">
    <source>
        <dbReference type="ARBA" id="ARBA00022884"/>
    </source>
</evidence>
<keyword evidence="8" id="KW-0819">tRNA processing</keyword>
<feature type="domain" description="N-acetyltransferase" evidence="16">
    <location>
        <begin position="468"/>
        <end position="608"/>
    </location>
</feature>
<dbReference type="InterPro" id="IPR023404">
    <property type="entry name" value="rSAM_horseshoe"/>
</dbReference>
<proteinExistence type="inferred from homology"/>
<accession>A0A7S8E971</accession>
<dbReference type="GO" id="GO:0002926">
    <property type="term" value="P:tRNA wobble base 5-methoxycarbonylmethyl-2-thiouridinylation"/>
    <property type="evidence" value="ECO:0007669"/>
    <property type="project" value="TreeGrafter"/>
</dbReference>
<dbReference type="GO" id="GO:0000049">
    <property type="term" value="F:tRNA binding"/>
    <property type="evidence" value="ECO:0007669"/>
    <property type="project" value="UniProtKB-KW"/>
</dbReference>
<comment type="similarity">
    <text evidence="3">Belongs to the ELP3 family.</text>
</comment>
<dbReference type="GO" id="GO:0051539">
    <property type="term" value="F:4 iron, 4 sulfur cluster binding"/>
    <property type="evidence" value="ECO:0007669"/>
    <property type="project" value="UniProtKB-KW"/>
</dbReference>
<dbReference type="InterPro" id="IPR016181">
    <property type="entry name" value="Acyl_CoA_acyltransferase"/>
</dbReference>
<dbReference type="SUPFAM" id="SSF55729">
    <property type="entry name" value="Acyl-CoA N-acyltransferases (Nat)"/>
    <property type="match status" value="1"/>
</dbReference>
<evidence type="ECO:0000256" key="7">
    <source>
        <dbReference type="ARBA" id="ARBA00022691"/>
    </source>
</evidence>
<dbReference type="SFLD" id="SFLDF00344">
    <property type="entry name" value="ELP3-like"/>
    <property type="match status" value="1"/>
</dbReference>
<protein>
    <recommendedName>
        <fullName evidence="14">tRNA carboxymethyluridine synthase</fullName>
        <ecNumber evidence="14">2.3.1.311</ecNumber>
    </recommendedName>
</protein>
<keyword evidence="18" id="KW-1185">Reference proteome</keyword>
<evidence type="ECO:0000256" key="12">
    <source>
        <dbReference type="ARBA" id="ARBA00023014"/>
    </source>
</evidence>
<evidence type="ECO:0000256" key="2">
    <source>
        <dbReference type="ARBA" id="ARBA00005217"/>
    </source>
</evidence>
<dbReference type="EC" id="2.3.1.311" evidence="14"/>
<evidence type="ECO:0000256" key="6">
    <source>
        <dbReference type="ARBA" id="ARBA00022679"/>
    </source>
</evidence>
<evidence type="ECO:0000256" key="11">
    <source>
        <dbReference type="ARBA" id="ARBA00023004"/>
    </source>
</evidence>
<evidence type="ECO:0000256" key="15">
    <source>
        <dbReference type="ARBA" id="ARBA00047372"/>
    </source>
</evidence>